<accession>A0A3S4UH36</accession>
<protein>
    <recommendedName>
        <fullName evidence="3">Transposase</fullName>
    </recommendedName>
</protein>
<name>A0A3S4UH36_9ACTN</name>
<proteinExistence type="predicted"/>
<gene>
    <name evidence="1" type="ORF">NCTC12967_02787</name>
</gene>
<dbReference type="EMBL" id="LR134406">
    <property type="protein sequence ID" value="VEH71465.1"/>
    <property type="molecule type" value="Genomic_DNA"/>
</dbReference>
<evidence type="ECO:0000313" key="1">
    <source>
        <dbReference type="EMBL" id="VEH71465.1"/>
    </source>
</evidence>
<reference evidence="1 2" key="1">
    <citation type="submission" date="2018-12" db="EMBL/GenBank/DDBJ databases">
        <authorList>
            <consortium name="Pathogen Informatics"/>
        </authorList>
    </citation>
    <scope>NUCLEOTIDE SEQUENCE [LARGE SCALE GENOMIC DNA]</scope>
    <source>
        <strain evidence="1 2">NCTC12967</strain>
    </source>
</reference>
<dbReference type="Proteomes" id="UP000273044">
    <property type="component" value="Chromosome"/>
</dbReference>
<evidence type="ECO:0000313" key="2">
    <source>
        <dbReference type="Proteomes" id="UP000273044"/>
    </source>
</evidence>
<sequence length="73" mass="7772">MLAVKSIVIDQMSIARAAALLGVAWNTASDAILAAGTELVDNADRLEGVTTIGIDEHTWRGTRAGDKVRYGHH</sequence>
<dbReference type="AlphaFoldDB" id="A0A3S4UH36"/>
<organism evidence="1 2">
    <name type="scientific">Arachnia propionica</name>
    <dbReference type="NCBI Taxonomy" id="1750"/>
    <lineage>
        <taxon>Bacteria</taxon>
        <taxon>Bacillati</taxon>
        <taxon>Actinomycetota</taxon>
        <taxon>Actinomycetes</taxon>
        <taxon>Propionibacteriales</taxon>
        <taxon>Propionibacteriaceae</taxon>
        <taxon>Arachnia</taxon>
    </lineage>
</organism>
<keyword evidence="2" id="KW-1185">Reference proteome</keyword>
<evidence type="ECO:0008006" key="3">
    <source>
        <dbReference type="Google" id="ProtNLM"/>
    </source>
</evidence>